<reference evidence="1" key="1">
    <citation type="submission" date="2021-01" db="EMBL/GenBank/DDBJ databases">
        <authorList>
            <person name="Corre E."/>
            <person name="Pelletier E."/>
            <person name="Niang G."/>
            <person name="Scheremetjew M."/>
            <person name="Finn R."/>
            <person name="Kale V."/>
            <person name="Holt S."/>
            <person name="Cochrane G."/>
            <person name="Meng A."/>
            <person name="Brown T."/>
            <person name="Cohen L."/>
        </authorList>
    </citation>
    <scope>NUCLEOTIDE SEQUENCE</scope>
    <source>
        <strain evidence="1">B650</strain>
    </source>
</reference>
<dbReference type="EMBL" id="HBGY01019673">
    <property type="protein sequence ID" value="CAD9588077.1"/>
    <property type="molecule type" value="Transcribed_RNA"/>
</dbReference>
<dbReference type="AlphaFoldDB" id="A0A7S2PAP7"/>
<gene>
    <name evidence="1" type="ORF">LDAN0321_LOCUS12462</name>
</gene>
<protein>
    <submittedName>
        <fullName evidence="1">Uncharacterized protein</fullName>
    </submittedName>
</protein>
<evidence type="ECO:0000313" key="1">
    <source>
        <dbReference type="EMBL" id="CAD9588077.1"/>
    </source>
</evidence>
<accession>A0A7S2PAP7</accession>
<name>A0A7S2PAP7_9STRA</name>
<sequence length="700" mass="77721">MTILYLQHSNDPSTSTTTVAQKRRLEQALQYDYAFDVDDHSHIDAVSISIGANHSMLQGGTMITTVLESIYAHGATSAREGAILDVIGRKRKRDILRHLPVVDFTVGVRNAYIPKQSCSFSDDGLTRYLPEVKGGRMMVRIIGDGTSDYSSMNSVSNESGDYSTTRQLLDGIKLIADVGVSSFVVHAESQIHEFPELDIFEGVQLRSFLSGSVGCRIQAHLRPDITHQTTATVVATTTNSHYNNNPNNRNCRDRGSPITITGPNVLNPLEAYEIDFTGSTCTLKIKESNIALGHRRIIIPSETGLYLKVLESVVDMSMDKGNTLCEFSWDFQGSSPILQVTNVGHSPASAAHENKRQVSLLIPQMRQGRMNFHVSSVGGIRFHQAATIRENKEGLYDWKFFNALVSVDGDDGETAASRLMDVIHDKRTMHKLLQIAKLVSADLGRILEYALTQIWRAKEILDQEGINEPGHAIPCHKTARLLSLFLCGDLSQINVIVPILQRVTSGGGLDVVKTKELLQQHLQLYEDWAPEMDRLVRLVAVMVGPMVAPAPYEENGEDALPLCELEEHAARFRGILTAKEMYEVLHDPSLASSATMNQVALDIAFSNYIALVAPYLSIRQVEYVLQARSSRDWQPEDLRRLRYVYSVKKKVLDISESYGGLSFLPQSFFCVHFCGGSYEGEFAEDGGCLPFFCNGDWSAQ</sequence>
<organism evidence="1">
    <name type="scientific">Leptocylindrus danicus</name>
    <dbReference type="NCBI Taxonomy" id="163516"/>
    <lineage>
        <taxon>Eukaryota</taxon>
        <taxon>Sar</taxon>
        <taxon>Stramenopiles</taxon>
        <taxon>Ochrophyta</taxon>
        <taxon>Bacillariophyta</taxon>
        <taxon>Coscinodiscophyceae</taxon>
        <taxon>Chaetocerotophycidae</taxon>
        <taxon>Leptocylindrales</taxon>
        <taxon>Leptocylindraceae</taxon>
        <taxon>Leptocylindrus</taxon>
    </lineage>
</organism>
<proteinExistence type="predicted"/>